<dbReference type="Proteomes" id="UP000295357">
    <property type="component" value="Unassembled WGS sequence"/>
</dbReference>
<dbReference type="EMBL" id="SNXE01000001">
    <property type="protein sequence ID" value="TDP12854.1"/>
    <property type="molecule type" value="Genomic_DNA"/>
</dbReference>
<reference evidence="1 2" key="1">
    <citation type="submission" date="2019-03" db="EMBL/GenBank/DDBJ databases">
        <title>Genomic Encyclopedia of Type Strains, Phase IV (KMG-IV): sequencing the most valuable type-strain genomes for metagenomic binning, comparative biology and taxonomic classification.</title>
        <authorList>
            <person name="Goeker M."/>
        </authorList>
    </citation>
    <scope>NUCLEOTIDE SEQUENCE [LARGE SCALE GENOMIC DNA]</scope>
    <source>
        <strain evidence="1 2">DSM 25082</strain>
    </source>
</reference>
<name>A0A4R6NF33_9BURK</name>
<dbReference type="RefSeq" id="WP_133601790.1">
    <property type="nucleotide sequence ID" value="NZ_JAUFPJ010000015.1"/>
</dbReference>
<comment type="caution">
    <text evidence="1">The sequence shown here is derived from an EMBL/GenBank/DDBJ whole genome shotgun (WGS) entry which is preliminary data.</text>
</comment>
<keyword evidence="2" id="KW-1185">Reference proteome</keyword>
<organism evidence="1 2">
    <name type="scientific">Roseateles asaccharophilus</name>
    <dbReference type="NCBI Taxonomy" id="582607"/>
    <lineage>
        <taxon>Bacteria</taxon>
        <taxon>Pseudomonadati</taxon>
        <taxon>Pseudomonadota</taxon>
        <taxon>Betaproteobacteria</taxon>
        <taxon>Burkholderiales</taxon>
        <taxon>Sphaerotilaceae</taxon>
        <taxon>Roseateles</taxon>
    </lineage>
</organism>
<dbReference type="AlphaFoldDB" id="A0A4R6NF33"/>
<accession>A0A4R6NF33</accession>
<proteinExistence type="predicted"/>
<sequence length="145" mass="15230">MSYTLLLADSELAGIEPVPQGLRLRLAAAHALRAAGPHEARATPGYFAGGVVVLLLEGARLPPDCEAGALLGRVQEARLRCGPDQAWRQARLPLPGRIPGKGQGEAIGLELQLHGAPLLLLQGWALQCSVALTDLDAAFRESLAC</sequence>
<evidence type="ECO:0000313" key="1">
    <source>
        <dbReference type="EMBL" id="TDP12854.1"/>
    </source>
</evidence>
<evidence type="ECO:0000313" key="2">
    <source>
        <dbReference type="Proteomes" id="UP000295357"/>
    </source>
</evidence>
<protein>
    <submittedName>
        <fullName evidence="1">Uncharacterized protein</fullName>
    </submittedName>
</protein>
<gene>
    <name evidence="1" type="ORF">DFR39_101328</name>
</gene>